<organism evidence="7 8">
    <name type="scientific">Psychrobacter raelei</name>
    <dbReference type="NCBI Taxonomy" id="2565531"/>
    <lineage>
        <taxon>Bacteria</taxon>
        <taxon>Pseudomonadati</taxon>
        <taxon>Pseudomonadota</taxon>
        <taxon>Gammaproteobacteria</taxon>
        <taxon>Moraxellales</taxon>
        <taxon>Moraxellaceae</taxon>
        <taxon>Psychrobacter</taxon>
    </lineage>
</organism>
<feature type="region of interest" description="Disordered" evidence="5">
    <location>
        <begin position="1"/>
        <end position="30"/>
    </location>
</feature>
<dbReference type="AlphaFoldDB" id="A0AAU6PTM9"/>
<evidence type="ECO:0000313" key="8">
    <source>
        <dbReference type="Proteomes" id="UP000829560"/>
    </source>
</evidence>
<proteinExistence type="predicted"/>
<keyword evidence="3" id="KW-1266">Target cell cytoplasm</keyword>
<dbReference type="EMBL" id="CP093310">
    <property type="protein sequence ID" value="WXX23765.1"/>
    <property type="molecule type" value="Genomic_DNA"/>
</dbReference>
<dbReference type="RefSeq" id="WP_338411947.1">
    <property type="nucleotide sequence ID" value="NZ_CP093310.2"/>
</dbReference>
<evidence type="ECO:0000256" key="4">
    <source>
        <dbReference type="ARBA" id="ARBA00023026"/>
    </source>
</evidence>
<feature type="domain" description="VENN motif-containing" evidence="6">
    <location>
        <begin position="196"/>
        <end position="242"/>
    </location>
</feature>
<keyword evidence="2" id="KW-0800">Toxin</keyword>
<name>A0AAU6PTM9_9GAMM</name>
<dbReference type="InterPro" id="IPR006914">
    <property type="entry name" value="VENN_dom"/>
</dbReference>
<evidence type="ECO:0000313" key="7">
    <source>
        <dbReference type="EMBL" id="WXX23765.1"/>
    </source>
</evidence>
<evidence type="ECO:0000256" key="3">
    <source>
        <dbReference type="ARBA" id="ARBA00022913"/>
    </source>
</evidence>
<dbReference type="GO" id="GO:0090729">
    <property type="term" value="F:toxin activity"/>
    <property type="evidence" value="ECO:0007669"/>
    <property type="project" value="UniProtKB-KW"/>
</dbReference>
<evidence type="ECO:0000256" key="2">
    <source>
        <dbReference type="ARBA" id="ARBA00022656"/>
    </source>
</evidence>
<comment type="subcellular location">
    <subcellularLocation>
        <location evidence="1">Target cell</location>
        <location evidence="1">Target cell cytoplasm</location>
    </subcellularLocation>
</comment>
<keyword evidence="4" id="KW-0843">Virulence</keyword>
<accession>A0AAU6PTM9</accession>
<keyword evidence="8" id="KW-1185">Reference proteome</keyword>
<reference evidence="7" key="1">
    <citation type="submission" date="2024-03" db="EMBL/GenBank/DDBJ databases">
        <title>Psychrobacter raelis sp. nov. isolated from a dog with peritonitis.</title>
        <authorList>
            <person name="Schiavone A."/>
            <person name="Manzulli V."/>
            <person name="Camarda A."/>
            <person name="Cafiero M.A."/>
            <person name="Vasco I."/>
            <person name="Marino L."/>
            <person name="Pennuzzi G."/>
            <person name="Serrecchia L."/>
            <person name="Galante D."/>
            <person name="Pugliese N."/>
        </authorList>
    </citation>
    <scope>NUCLEOTIDE SEQUENCE</scope>
    <source>
        <strain evidence="7">PraFG1</strain>
    </source>
</reference>
<dbReference type="Pfam" id="PF04829">
    <property type="entry name" value="PT-VENN"/>
    <property type="match status" value="1"/>
</dbReference>
<sequence length="401" mass="41825">MAGHSDVTTATKESLNEPLENSFDASTVNEELGAQVEITRAFDQERRKIKAELNKDEQELRDAAKEQEALGNFTARNELLKQADKVQQKALLFDGISSALYGPNTNGATGYVAKAVSPQVAYQIGQVFKENDLDNAANNTNLAGEGSPEHLLAHALLGAAVSAATGNDALTGGISASSGEVTATLLSKYIYQVDKPSELTAEQKDTISNITTLAGVAIGSTTGEITDAVNAGETAKVAVEDNGFLEVIMPETMSHVVNDPNKAKALKQQAEFRKITTTGVVVASTPQIGGLLLTAPSTTPSVGGAAIKGAATAAGMEYGRQKMNCLVCKPNYGPIAAQGAIGAATGAYGGAMNKATNSKPVSFMNLPKNLKNTTGNVIFINQTMMNQAGSKSVQKITDKDK</sequence>
<gene>
    <name evidence="7" type="ORF">MN210_18645</name>
</gene>
<protein>
    <submittedName>
        <fullName evidence="7">VENN motif pre-toxin domain-containing protein</fullName>
    </submittedName>
</protein>
<evidence type="ECO:0000256" key="1">
    <source>
        <dbReference type="ARBA" id="ARBA00004219"/>
    </source>
</evidence>
<evidence type="ECO:0000256" key="5">
    <source>
        <dbReference type="SAM" id="MobiDB-lite"/>
    </source>
</evidence>
<evidence type="ECO:0000259" key="6">
    <source>
        <dbReference type="Pfam" id="PF04829"/>
    </source>
</evidence>
<dbReference type="KEGG" id="prae:MN210_18645"/>
<dbReference type="Proteomes" id="UP000829560">
    <property type="component" value="Chromosome"/>
</dbReference>
<feature type="compositionally biased region" description="Polar residues" evidence="5">
    <location>
        <begin position="1"/>
        <end position="13"/>
    </location>
</feature>